<protein>
    <submittedName>
        <fullName evidence="1">Uncharacterized protein</fullName>
    </submittedName>
</protein>
<dbReference type="Proteomes" id="UP000067626">
    <property type="component" value="Chromosome"/>
</dbReference>
<accession>A0A0K1EPT1</accession>
<proteinExistence type="predicted"/>
<dbReference type="KEGG" id="ccro:CMC5_071630"/>
<dbReference type="RefSeq" id="WP_281180764.1">
    <property type="nucleotide sequence ID" value="NZ_CP012159.1"/>
</dbReference>
<dbReference type="AlphaFoldDB" id="A0A0K1EPT1"/>
<evidence type="ECO:0000313" key="2">
    <source>
        <dbReference type="Proteomes" id="UP000067626"/>
    </source>
</evidence>
<organism evidence="1 2">
    <name type="scientific">Chondromyces crocatus</name>
    <dbReference type="NCBI Taxonomy" id="52"/>
    <lineage>
        <taxon>Bacteria</taxon>
        <taxon>Pseudomonadati</taxon>
        <taxon>Myxococcota</taxon>
        <taxon>Polyangia</taxon>
        <taxon>Polyangiales</taxon>
        <taxon>Polyangiaceae</taxon>
        <taxon>Chondromyces</taxon>
    </lineage>
</organism>
<gene>
    <name evidence="1" type="ORF">CMC5_071630</name>
</gene>
<dbReference type="EMBL" id="CP012159">
    <property type="protein sequence ID" value="AKT42935.1"/>
    <property type="molecule type" value="Genomic_DNA"/>
</dbReference>
<evidence type="ECO:0000313" key="1">
    <source>
        <dbReference type="EMBL" id="AKT42935.1"/>
    </source>
</evidence>
<reference evidence="1 2" key="1">
    <citation type="submission" date="2015-07" db="EMBL/GenBank/DDBJ databases">
        <title>Genome analysis of myxobacterium Chondromyces crocatus Cm c5 reveals a high potential for natural compound synthesis and the genetic basis for the loss of fruiting body formation.</title>
        <authorList>
            <person name="Zaburannyi N."/>
            <person name="Bunk B."/>
            <person name="Maier J."/>
            <person name="Overmann J."/>
            <person name="Mueller R."/>
        </authorList>
    </citation>
    <scope>NUCLEOTIDE SEQUENCE [LARGE SCALE GENOMIC DNA]</scope>
    <source>
        <strain evidence="1 2">Cm c5</strain>
    </source>
</reference>
<name>A0A0K1EPT1_CHOCO</name>
<sequence>MMRPPRDLGGRRERGKAVAIFLVDALAVLAVAPAQVNVQAFCAV</sequence>
<keyword evidence="2" id="KW-1185">Reference proteome</keyword>